<dbReference type="GO" id="GO:0002161">
    <property type="term" value="F:aminoacyl-tRNA deacylase activity"/>
    <property type="evidence" value="ECO:0007669"/>
    <property type="project" value="UniProtKB-ARBA"/>
</dbReference>
<dbReference type="OrthoDB" id="9812949at2"/>
<comment type="cofactor">
    <cofactor evidence="1">
        <name>Zn(2+)</name>
        <dbReference type="ChEBI" id="CHEBI:29105"/>
    </cofactor>
</comment>
<sequence>MTHKLYYDSAYLQEWQTSIRQTIEREDGTYVLLEETAFYPHGGGQPCDLGHINGIPVLDVLLEEDEVLHKLERMPEGSEVACQIDWQLRFDHMQQHSGQHLLSAVCRDLYEANTVSFHLGKDYCTIDVDSLELESSKLAAIETEVNRRIYQNHVISSYFVTPEELALLPLVKQPKVTKNIRIVEMKGVEYNACGGTHVSSTGEIGMIKLMKTEKQKGNTRIYFNCGFRALAEFNEHIRILGALSAKFNTNKDEIMDRIEKWELDQKQTQSELTLIKEKLDDYVAKELLTECNGQVIAHTLEDTTLKDLQSLATKLASKTDLPILLLSASENKAVLAHNGSYKQSCGMFFKTHLASFNGKGGGSDKMAQAGFASREEALAFYTFAKDQLSMRLDE</sequence>
<dbReference type="GO" id="GO:0003676">
    <property type="term" value="F:nucleic acid binding"/>
    <property type="evidence" value="ECO:0007669"/>
    <property type="project" value="InterPro"/>
</dbReference>
<dbReference type="PANTHER" id="PTHR43462">
    <property type="entry name" value="ALANYL-TRNA EDITING PROTEIN"/>
    <property type="match status" value="1"/>
</dbReference>
<name>A0A1C0ZZ50_9BACL</name>
<dbReference type="InterPro" id="IPR018165">
    <property type="entry name" value="Ala-tRNA-synth_IIc_core"/>
</dbReference>
<evidence type="ECO:0000313" key="7">
    <source>
        <dbReference type="Proteomes" id="UP000093309"/>
    </source>
</evidence>
<reference evidence="7" key="1">
    <citation type="submission" date="2016-05" db="EMBL/GenBank/DDBJ databases">
        <title>Paenibacillus oryzae. sp. nov., isolated from the rice root.</title>
        <authorList>
            <person name="Zhang J."/>
            <person name="Zhang X."/>
        </authorList>
    </citation>
    <scope>NUCLEOTIDE SEQUENCE [LARGE SCALE GENOMIC DNA]</scope>
    <source>
        <strain evidence="7">KCTC13222</strain>
    </source>
</reference>
<evidence type="ECO:0000259" key="5">
    <source>
        <dbReference type="PROSITE" id="PS50860"/>
    </source>
</evidence>
<evidence type="ECO:0000256" key="1">
    <source>
        <dbReference type="ARBA" id="ARBA00001947"/>
    </source>
</evidence>
<dbReference type="InterPro" id="IPR051335">
    <property type="entry name" value="Alanyl-tRNA_Editing_Enzymes"/>
</dbReference>
<keyword evidence="6" id="KW-0378">Hydrolase</keyword>
<dbReference type="Gene3D" id="2.40.30.130">
    <property type="match status" value="1"/>
</dbReference>
<comment type="subcellular location">
    <subcellularLocation>
        <location evidence="2">Cytoplasm</location>
    </subcellularLocation>
</comment>
<evidence type="ECO:0000256" key="4">
    <source>
        <dbReference type="ARBA" id="ARBA00022833"/>
    </source>
</evidence>
<feature type="domain" description="Alanyl-transfer RNA synthetases family profile" evidence="5">
    <location>
        <begin position="1"/>
        <end position="235"/>
    </location>
</feature>
<evidence type="ECO:0000256" key="3">
    <source>
        <dbReference type="ARBA" id="ARBA00022723"/>
    </source>
</evidence>
<protein>
    <submittedName>
        <fullName evidence="6">Hydrolase</fullName>
    </submittedName>
</protein>
<dbReference type="SMART" id="SM00863">
    <property type="entry name" value="tRNA_SAD"/>
    <property type="match status" value="1"/>
</dbReference>
<dbReference type="GO" id="GO:0005524">
    <property type="term" value="F:ATP binding"/>
    <property type="evidence" value="ECO:0007669"/>
    <property type="project" value="InterPro"/>
</dbReference>
<dbReference type="InterPro" id="IPR012947">
    <property type="entry name" value="tRNA_SAD"/>
</dbReference>
<dbReference type="Gene3D" id="3.30.980.10">
    <property type="entry name" value="Threonyl-trna Synthetase, Chain A, domain 2"/>
    <property type="match status" value="1"/>
</dbReference>
<evidence type="ECO:0000256" key="2">
    <source>
        <dbReference type="ARBA" id="ARBA00004496"/>
    </source>
</evidence>
<dbReference type="RefSeq" id="WP_065853460.1">
    <property type="nucleotide sequence ID" value="NZ_LYPC01000022.1"/>
</dbReference>
<dbReference type="GO" id="GO:0046872">
    <property type="term" value="F:metal ion binding"/>
    <property type="evidence" value="ECO:0007669"/>
    <property type="project" value="UniProtKB-KW"/>
</dbReference>
<dbReference type="GO" id="GO:0005737">
    <property type="term" value="C:cytoplasm"/>
    <property type="evidence" value="ECO:0007669"/>
    <property type="project" value="UniProtKB-SubCell"/>
</dbReference>
<accession>A0A1C0ZZ50</accession>
<dbReference type="Pfam" id="PF07973">
    <property type="entry name" value="tRNA_SAD"/>
    <property type="match status" value="1"/>
</dbReference>
<dbReference type="PANTHER" id="PTHR43462:SF1">
    <property type="entry name" value="ALANYL-TRNA EDITING PROTEIN AARSD1"/>
    <property type="match status" value="1"/>
</dbReference>
<dbReference type="GO" id="GO:0004813">
    <property type="term" value="F:alanine-tRNA ligase activity"/>
    <property type="evidence" value="ECO:0007669"/>
    <property type="project" value="InterPro"/>
</dbReference>
<dbReference type="Proteomes" id="UP000093309">
    <property type="component" value="Unassembled WGS sequence"/>
</dbReference>
<dbReference type="SUPFAM" id="SSF50447">
    <property type="entry name" value="Translation proteins"/>
    <property type="match status" value="1"/>
</dbReference>
<dbReference type="PROSITE" id="PS50860">
    <property type="entry name" value="AA_TRNA_LIGASE_II_ALA"/>
    <property type="match status" value="1"/>
</dbReference>
<dbReference type="InterPro" id="IPR018163">
    <property type="entry name" value="Thr/Ala-tRNA-synth_IIc_edit"/>
</dbReference>
<dbReference type="SUPFAM" id="SSF55186">
    <property type="entry name" value="ThrRS/AlaRS common domain"/>
    <property type="match status" value="1"/>
</dbReference>
<comment type="caution">
    <text evidence="6">The sequence shown here is derived from an EMBL/GenBank/DDBJ whole genome shotgun (WGS) entry which is preliminary data.</text>
</comment>
<dbReference type="InterPro" id="IPR009000">
    <property type="entry name" value="Transl_B-barrel_sf"/>
</dbReference>
<organism evidence="6 7">
    <name type="scientific">Paenibacillus pectinilyticus</name>
    <dbReference type="NCBI Taxonomy" id="512399"/>
    <lineage>
        <taxon>Bacteria</taxon>
        <taxon>Bacillati</taxon>
        <taxon>Bacillota</taxon>
        <taxon>Bacilli</taxon>
        <taxon>Bacillales</taxon>
        <taxon>Paenibacillaceae</taxon>
        <taxon>Paenibacillus</taxon>
    </lineage>
</organism>
<dbReference type="STRING" id="512399.A8709_17445"/>
<dbReference type="Pfam" id="PF02272">
    <property type="entry name" value="DHHA1"/>
    <property type="match status" value="1"/>
</dbReference>
<dbReference type="InterPro" id="IPR003156">
    <property type="entry name" value="DHHA1_dom"/>
</dbReference>
<dbReference type="EMBL" id="LYPC01000022">
    <property type="protein sequence ID" value="OCT13398.1"/>
    <property type="molecule type" value="Genomic_DNA"/>
</dbReference>
<gene>
    <name evidence="6" type="ORF">A8709_17445</name>
</gene>
<dbReference type="Gene3D" id="3.10.310.40">
    <property type="match status" value="1"/>
</dbReference>
<evidence type="ECO:0000313" key="6">
    <source>
        <dbReference type="EMBL" id="OCT13398.1"/>
    </source>
</evidence>
<keyword evidence="7" id="KW-1185">Reference proteome</keyword>
<dbReference type="GO" id="GO:0006419">
    <property type="term" value="P:alanyl-tRNA aminoacylation"/>
    <property type="evidence" value="ECO:0007669"/>
    <property type="project" value="InterPro"/>
</dbReference>
<proteinExistence type="predicted"/>
<keyword evidence="3" id="KW-0479">Metal-binding</keyword>
<dbReference type="AlphaFoldDB" id="A0A1C0ZZ50"/>
<keyword evidence="4" id="KW-0862">Zinc</keyword>